<dbReference type="EMBL" id="CP031222">
    <property type="protein sequence ID" value="AXI02386.1"/>
    <property type="molecule type" value="Genomic_DNA"/>
</dbReference>
<dbReference type="AlphaFoldDB" id="A0A345P527"/>
<dbReference type="InterPro" id="IPR025392">
    <property type="entry name" value="DUF4124"/>
</dbReference>
<sequence>MHRMLGMKTSGWFAQGKTQWASVMVIATAILMMSSHTQAAVYKKVDADGNVSFSDVPDKSAQLINVAPLSTVAALSPEQIAKTLKRDDTIQPAGSRSENYTLTIISPTPDQTFQRAADAFSANVQVQPDLKNGDRLVLLVDGKASSDQIPAGELDRGTHQFEAKVLSANGRVLTSKVVSFNVQQSSVKQQSRMGINH</sequence>
<feature type="domain" description="DUF4124" evidence="1">
    <location>
        <begin position="30"/>
        <end position="77"/>
    </location>
</feature>
<dbReference type="Pfam" id="PF13511">
    <property type="entry name" value="DUF4124"/>
    <property type="match status" value="1"/>
</dbReference>
<evidence type="ECO:0000259" key="1">
    <source>
        <dbReference type="Pfam" id="PF13511"/>
    </source>
</evidence>
<reference evidence="2 3" key="1">
    <citation type="submission" date="2018-07" db="EMBL/GenBank/DDBJ databases">
        <title>Genome sequencing of Moraxellaceae gen. HYN0046.</title>
        <authorList>
            <person name="Kim M."/>
            <person name="Yi H."/>
        </authorList>
    </citation>
    <scope>NUCLEOTIDE SEQUENCE [LARGE SCALE GENOMIC DNA]</scope>
    <source>
        <strain evidence="2 3">HYN0046</strain>
    </source>
</reference>
<evidence type="ECO:0000313" key="3">
    <source>
        <dbReference type="Proteomes" id="UP000253940"/>
    </source>
</evidence>
<proteinExistence type="predicted"/>
<protein>
    <submittedName>
        <fullName evidence="2">DUF4124 domain-containing protein</fullName>
    </submittedName>
</protein>
<gene>
    <name evidence="2" type="ORF">HYN46_05785</name>
</gene>
<name>A0A345P527_9GAMM</name>
<dbReference type="KEGG" id="mbah:HYN46_05785"/>
<evidence type="ECO:0000313" key="2">
    <source>
        <dbReference type="EMBL" id="AXI02386.1"/>
    </source>
</evidence>
<accession>A0A345P527</accession>
<dbReference type="OrthoDB" id="6717244at2"/>
<organism evidence="2 3">
    <name type="scientific">Aquirhabdus parva</name>
    <dbReference type="NCBI Taxonomy" id="2283318"/>
    <lineage>
        <taxon>Bacteria</taxon>
        <taxon>Pseudomonadati</taxon>
        <taxon>Pseudomonadota</taxon>
        <taxon>Gammaproteobacteria</taxon>
        <taxon>Moraxellales</taxon>
        <taxon>Moraxellaceae</taxon>
        <taxon>Aquirhabdus</taxon>
    </lineage>
</organism>
<dbReference type="Proteomes" id="UP000253940">
    <property type="component" value="Chromosome"/>
</dbReference>
<keyword evidence="3" id="KW-1185">Reference proteome</keyword>